<protein>
    <submittedName>
        <fullName evidence="3 4">Ovule protein</fullName>
    </submittedName>
</protein>
<evidence type="ECO:0000313" key="2">
    <source>
        <dbReference type="Proteomes" id="UP000887569"/>
    </source>
</evidence>
<evidence type="ECO:0000313" key="4">
    <source>
        <dbReference type="WBParaSite" id="PgR046_g074_t03"/>
    </source>
</evidence>
<dbReference type="Proteomes" id="UP000887569">
    <property type="component" value="Unplaced"/>
</dbReference>
<organism evidence="2 3">
    <name type="scientific">Parascaris univalens</name>
    <name type="common">Nematode worm</name>
    <dbReference type="NCBI Taxonomy" id="6257"/>
    <lineage>
        <taxon>Eukaryota</taxon>
        <taxon>Metazoa</taxon>
        <taxon>Ecdysozoa</taxon>
        <taxon>Nematoda</taxon>
        <taxon>Chromadorea</taxon>
        <taxon>Rhabditida</taxon>
        <taxon>Spirurina</taxon>
        <taxon>Ascaridomorpha</taxon>
        <taxon>Ascaridoidea</taxon>
        <taxon>Ascarididae</taxon>
        <taxon>Parascaris</taxon>
    </lineage>
</organism>
<proteinExistence type="predicted"/>
<feature type="compositionally biased region" description="Basic and acidic residues" evidence="1">
    <location>
        <begin position="78"/>
        <end position="92"/>
    </location>
</feature>
<accession>A0A915BM26</accession>
<feature type="region of interest" description="Disordered" evidence="1">
    <location>
        <begin position="57"/>
        <end position="92"/>
    </location>
</feature>
<dbReference type="AlphaFoldDB" id="A0A915BM26"/>
<keyword evidence="2" id="KW-1185">Reference proteome</keyword>
<feature type="compositionally biased region" description="Basic residues" evidence="1">
    <location>
        <begin position="66"/>
        <end position="77"/>
    </location>
</feature>
<evidence type="ECO:0000256" key="1">
    <source>
        <dbReference type="SAM" id="MobiDB-lite"/>
    </source>
</evidence>
<name>A0A915BM26_PARUN</name>
<reference evidence="3 4" key="1">
    <citation type="submission" date="2022-11" db="UniProtKB">
        <authorList>
            <consortium name="WormBaseParasite"/>
        </authorList>
    </citation>
    <scope>IDENTIFICATION</scope>
</reference>
<sequence>ISISDSVRLVRDGSSFCFDCCVSCNSYSCGSIKELRHFLSEEARVQIANRQCHLTFGSDANDGRNHRQNYGKRRRSAARRDRESSQRWKTEARCQERSSPLFAEVPYKC</sequence>
<dbReference type="WBParaSite" id="PgR046_g074_t02">
    <property type="protein sequence ID" value="PgR046_g074_t02"/>
    <property type="gene ID" value="PgR046_g074"/>
</dbReference>
<evidence type="ECO:0000313" key="3">
    <source>
        <dbReference type="WBParaSite" id="PgR046_g074_t02"/>
    </source>
</evidence>
<dbReference type="WBParaSite" id="PgR046_g074_t03">
    <property type="protein sequence ID" value="PgR046_g074_t03"/>
    <property type="gene ID" value="PgR046_g074"/>
</dbReference>